<feature type="domain" description="Quinate/shikimate 5-dehydrogenase/glutamyl-tRNA reductase" evidence="9">
    <location>
        <begin position="172"/>
        <end position="305"/>
    </location>
</feature>
<dbReference type="InterPro" id="IPR006151">
    <property type="entry name" value="Shikm_DH/Glu-tRNA_Rdtase"/>
</dbReference>
<dbReference type="PROSITE" id="PS00747">
    <property type="entry name" value="GLUTR"/>
    <property type="match status" value="1"/>
</dbReference>
<evidence type="ECO:0000256" key="4">
    <source>
        <dbReference type="ARBA" id="ARBA00022857"/>
    </source>
</evidence>
<protein>
    <recommendedName>
        <fullName evidence="3">glutamyl-tRNA reductase</fullName>
        <ecNumber evidence="3">1.2.1.70</ecNumber>
    </recommendedName>
</protein>
<dbReference type="HAMAP" id="MF_00087">
    <property type="entry name" value="Glu_tRNA_reductase"/>
    <property type="match status" value="1"/>
</dbReference>
<dbReference type="GO" id="GO:0008883">
    <property type="term" value="F:glutamyl-tRNA reductase activity"/>
    <property type="evidence" value="ECO:0007669"/>
    <property type="project" value="UniProtKB-EC"/>
</dbReference>
<sequence>MSLIVVGLNHNTAPVEMRERVAVPSSRIVKAVHDLASRNHLAEVVLLSTCNRTEIYVRCTKFHNGVSDVQDFLSDQASLEPDDFAEHLYTYYDDGAVAHLFRVAAGLDSMIVGEGEILGQVREAWMLSEKEGASGPLLDRVFRHAIEAGKRARSETSISRNTLSVSSAAVSLAEQHLGTLDNRSVLILGAGDVAQGMARALAAAGVSDVAVANRTHARAVELAARVGGRSVTLAEVGDVLASVDLLLTATDSTEVHVERQDIEAVMDVRAGRPLVVVDVAVPRDVDPGVGLIAGVALFDMDSLKAFTDASLHERRREVPKVQSILMEELERFQLDRTMRTVVPLITALRERGEEVRNNELARSSSRLAGLSDEERASVEALTKSIVSKLLHDPTQRLKDSAGSARGELLADAVAALFDIEEPGDEPKS</sequence>
<feature type="domain" description="Glutamyl-tRNA reductase N-terminal" evidence="10">
    <location>
        <begin position="6"/>
        <end position="156"/>
    </location>
</feature>
<dbReference type="EC" id="1.2.1.70" evidence="3"/>
<dbReference type="PANTHER" id="PTHR43013">
    <property type="entry name" value="GLUTAMYL-TRNA REDUCTASE"/>
    <property type="match status" value="1"/>
</dbReference>
<evidence type="ECO:0000259" key="8">
    <source>
        <dbReference type="Pfam" id="PF00745"/>
    </source>
</evidence>
<dbReference type="Pfam" id="PF00745">
    <property type="entry name" value="GlutR_dimer"/>
    <property type="match status" value="1"/>
</dbReference>
<accession>A0A6J7L177</accession>
<gene>
    <name evidence="11" type="ORF">UFOPK3789_01329</name>
</gene>
<name>A0A6J7L177_9ZZZZ</name>
<dbReference type="NCBIfam" id="NF000744">
    <property type="entry name" value="PRK00045.1-3"/>
    <property type="match status" value="1"/>
</dbReference>
<proteinExistence type="inferred from homology"/>
<evidence type="ECO:0000313" key="11">
    <source>
        <dbReference type="EMBL" id="CAB4961737.1"/>
    </source>
</evidence>
<keyword evidence="5" id="KW-0560">Oxidoreductase</keyword>
<evidence type="ECO:0000256" key="2">
    <source>
        <dbReference type="ARBA" id="ARBA00005916"/>
    </source>
</evidence>
<dbReference type="InterPro" id="IPR036291">
    <property type="entry name" value="NAD(P)-bd_dom_sf"/>
</dbReference>
<dbReference type="NCBIfam" id="TIGR01035">
    <property type="entry name" value="hemA"/>
    <property type="match status" value="1"/>
</dbReference>
<dbReference type="PIRSF" id="PIRSF000445">
    <property type="entry name" value="4pyrrol_synth_GluRdtase"/>
    <property type="match status" value="1"/>
</dbReference>
<dbReference type="GO" id="GO:0019353">
    <property type="term" value="P:protoporphyrinogen IX biosynthetic process from glutamate"/>
    <property type="evidence" value="ECO:0007669"/>
    <property type="project" value="TreeGrafter"/>
</dbReference>
<evidence type="ECO:0000259" key="10">
    <source>
        <dbReference type="Pfam" id="PF05201"/>
    </source>
</evidence>
<dbReference type="InterPro" id="IPR036453">
    <property type="entry name" value="GluRdtase_dimer_dom_sf"/>
</dbReference>
<dbReference type="Pfam" id="PF05201">
    <property type="entry name" value="GlutR_N"/>
    <property type="match status" value="1"/>
</dbReference>
<dbReference type="InterPro" id="IPR015895">
    <property type="entry name" value="4pyrrol_synth_GluRdtase_N"/>
</dbReference>
<keyword evidence="6" id="KW-0627">Porphyrin biosynthesis</keyword>
<comment type="similarity">
    <text evidence="2">Belongs to the glutamyl-tRNA reductase family.</text>
</comment>
<reference evidence="11" key="1">
    <citation type="submission" date="2020-05" db="EMBL/GenBank/DDBJ databases">
        <authorList>
            <person name="Chiriac C."/>
            <person name="Salcher M."/>
            <person name="Ghai R."/>
            <person name="Kavagutti S V."/>
        </authorList>
    </citation>
    <scope>NUCLEOTIDE SEQUENCE</scope>
</reference>
<dbReference type="InterPro" id="IPR018214">
    <property type="entry name" value="GluRdtase_CS"/>
</dbReference>
<evidence type="ECO:0000256" key="3">
    <source>
        <dbReference type="ARBA" id="ARBA00012970"/>
    </source>
</evidence>
<dbReference type="Gene3D" id="3.40.50.720">
    <property type="entry name" value="NAD(P)-binding Rossmann-like Domain"/>
    <property type="match status" value="1"/>
</dbReference>
<dbReference type="AlphaFoldDB" id="A0A6J7L177"/>
<dbReference type="SUPFAM" id="SSF51735">
    <property type="entry name" value="NAD(P)-binding Rossmann-fold domains"/>
    <property type="match status" value="1"/>
</dbReference>
<dbReference type="FunFam" id="3.30.460.30:FF:000001">
    <property type="entry name" value="Glutamyl-tRNA reductase"/>
    <property type="match status" value="1"/>
</dbReference>
<evidence type="ECO:0000256" key="7">
    <source>
        <dbReference type="ARBA" id="ARBA00047464"/>
    </source>
</evidence>
<dbReference type="SUPFAM" id="SSF69742">
    <property type="entry name" value="Glutamyl tRNA-reductase catalytic, N-terminal domain"/>
    <property type="match status" value="1"/>
</dbReference>
<evidence type="ECO:0000256" key="6">
    <source>
        <dbReference type="ARBA" id="ARBA00023244"/>
    </source>
</evidence>
<evidence type="ECO:0000256" key="1">
    <source>
        <dbReference type="ARBA" id="ARBA00005059"/>
    </source>
</evidence>
<dbReference type="CDD" id="cd05213">
    <property type="entry name" value="NAD_bind_Glutamyl_tRNA_reduct"/>
    <property type="match status" value="1"/>
</dbReference>
<dbReference type="SUPFAM" id="SSF69075">
    <property type="entry name" value="Glutamyl tRNA-reductase dimerization domain"/>
    <property type="match status" value="1"/>
</dbReference>
<dbReference type="Pfam" id="PF01488">
    <property type="entry name" value="Shikimate_DH"/>
    <property type="match status" value="1"/>
</dbReference>
<dbReference type="Gene3D" id="3.30.460.30">
    <property type="entry name" value="Glutamyl-tRNA reductase, N-terminal domain"/>
    <property type="match status" value="1"/>
</dbReference>
<evidence type="ECO:0000256" key="5">
    <source>
        <dbReference type="ARBA" id="ARBA00023002"/>
    </source>
</evidence>
<dbReference type="GO" id="GO:0050661">
    <property type="term" value="F:NADP binding"/>
    <property type="evidence" value="ECO:0007669"/>
    <property type="project" value="InterPro"/>
</dbReference>
<evidence type="ECO:0000259" key="9">
    <source>
        <dbReference type="Pfam" id="PF01488"/>
    </source>
</evidence>
<dbReference type="FunFam" id="3.40.50.720:FF:000031">
    <property type="entry name" value="Glutamyl-tRNA reductase"/>
    <property type="match status" value="1"/>
</dbReference>
<dbReference type="UniPathway" id="UPA00251">
    <property type="reaction ID" value="UER00316"/>
</dbReference>
<comment type="catalytic activity">
    <reaction evidence="7">
        <text>(S)-4-amino-5-oxopentanoate + tRNA(Glu) + NADP(+) = L-glutamyl-tRNA(Glu) + NADPH + H(+)</text>
        <dbReference type="Rhea" id="RHEA:12344"/>
        <dbReference type="Rhea" id="RHEA-COMP:9663"/>
        <dbReference type="Rhea" id="RHEA-COMP:9680"/>
        <dbReference type="ChEBI" id="CHEBI:15378"/>
        <dbReference type="ChEBI" id="CHEBI:57501"/>
        <dbReference type="ChEBI" id="CHEBI:57783"/>
        <dbReference type="ChEBI" id="CHEBI:58349"/>
        <dbReference type="ChEBI" id="CHEBI:78442"/>
        <dbReference type="ChEBI" id="CHEBI:78520"/>
        <dbReference type="EC" id="1.2.1.70"/>
    </reaction>
</comment>
<organism evidence="11">
    <name type="scientific">freshwater metagenome</name>
    <dbReference type="NCBI Taxonomy" id="449393"/>
    <lineage>
        <taxon>unclassified sequences</taxon>
        <taxon>metagenomes</taxon>
        <taxon>ecological metagenomes</taxon>
    </lineage>
</organism>
<comment type="pathway">
    <text evidence="1">Porphyrin-containing compound metabolism; protoporphyrin-IX biosynthesis; 5-aminolevulinate from L-glutamyl-tRNA(Glu): step 1/2.</text>
</comment>
<dbReference type="InterPro" id="IPR036343">
    <property type="entry name" value="GluRdtase_N_sf"/>
</dbReference>
<dbReference type="InterPro" id="IPR000343">
    <property type="entry name" value="4pyrrol_synth_GluRdtase"/>
</dbReference>
<dbReference type="EMBL" id="CAFBNL010000115">
    <property type="protein sequence ID" value="CAB4961737.1"/>
    <property type="molecule type" value="Genomic_DNA"/>
</dbReference>
<dbReference type="InterPro" id="IPR015896">
    <property type="entry name" value="4pyrrol_synth_GluRdtase_dimer"/>
</dbReference>
<feature type="domain" description="Tetrapyrrole biosynthesis glutamyl-tRNA reductase dimerisation" evidence="8">
    <location>
        <begin position="320"/>
        <end position="419"/>
    </location>
</feature>
<keyword evidence="4" id="KW-0521">NADP</keyword>
<dbReference type="PANTHER" id="PTHR43013:SF1">
    <property type="entry name" value="GLUTAMYL-TRNA REDUCTASE"/>
    <property type="match status" value="1"/>
</dbReference>